<name>A0ABM9N5A7_9LACO</name>
<dbReference type="Pfam" id="PF00440">
    <property type="entry name" value="TetR_N"/>
    <property type="match status" value="1"/>
</dbReference>
<dbReference type="PROSITE" id="PS01081">
    <property type="entry name" value="HTH_TETR_1"/>
    <property type="match status" value="1"/>
</dbReference>
<evidence type="ECO:0000256" key="1">
    <source>
        <dbReference type="ARBA" id="ARBA00023125"/>
    </source>
</evidence>
<dbReference type="InterPro" id="IPR001647">
    <property type="entry name" value="HTH_TetR"/>
</dbReference>
<gene>
    <name evidence="4" type="ORF">R54876_GBNLAHCA_00928</name>
</gene>
<feature type="DNA-binding region" description="H-T-H motif" evidence="2">
    <location>
        <begin position="29"/>
        <end position="48"/>
    </location>
</feature>
<dbReference type="PANTHER" id="PTHR30055">
    <property type="entry name" value="HTH-TYPE TRANSCRIPTIONAL REGULATOR RUTR"/>
    <property type="match status" value="1"/>
</dbReference>
<dbReference type="Gene3D" id="1.10.357.10">
    <property type="entry name" value="Tetracycline Repressor, domain 2"/>
    <property type="match status" value="1"/>
</dbReference>
<protein>
    <submittedName>
        <fullName evidence="4">AcrR family</fullName>
    </submittedName>
</protein>
<organism evidence="4 5">
    <name type="scientific">Eupransor demetentiae</name>
    <dbReference type="NCBI Taxonomy" id="3109584"/>
    <lineage>
        <taxon>Bacteria</taxon>
        <taxon>Bacillati</taxon>
        <taxon>Bacillota</taxon>
        <taxon>Bacilli</taxon>
        <taxon>Lactobacillales</taxon>
        <taxon>Lactobacillaceae</taxon>
        <taxon>Eupransor</taxon>
    </lineage>
</organism>
<evidence type="ECO:0000259" key="3">
    <source>
        <dbReference type="PROSITE" id="PS50977"/>
    </source>
</evidence>
<keyword evidence="1 2" id="KW-0238">DNA-binding</keyword>
<reference evidence="4 5" key="1">
    <citation type="submission" date="2024-01" db="EMBL/GenBank/DDBJ databases">
        <authorList>
            <person name="Botero Cardona J."/>
        </authorList>
    </citation>
    <scope>NUCLEOTIDE SEQUENCE [LARGE SCALE GENOMIC DNA]</scope>
    <source>
        <strain evidence="4 5">LMG 33000</strain>
    </source>
</reference>
<keyword evidence="5" id="KW-1185">Reference proteome</keyword>
<sequence>MKVLHEETRQRILNAATELFLMDGYEQTTTREIAKKLDISQPALYHHFGDKETLFVEVIKKVGTEIQQEMKDILAQPYDDMVEELTDLTLVILTRHPRDVFTLIHGSFPSLSRESQRELGMAFGIDYVMPIQEFFEKSSLELNQDVDAKTAASFYITSLAPLFSDFHALTEDSSQRERIGQLLNLILFGAAKRP</sequence>
<comment type="caution">
    <text evidence="4">The sequence shown here is derived from an EMBL/GenBank/DDBJ whole genome shotgun (WGS) entry which is preliminary data.</text>
</comment>
<dbReference type="InterPro" id="IPR023772">
    <property type="entry name" value="DNA-bd_HTH_TetR-type_CS"/>
</dbReference>
<dbReference type="PROSITE" id="PS50977">
    <property type="entry name" value="HTH_TETR_2"/>
    <property type="match status" value="1"/>
</dbReference>
<accession>A0ABM9N5A7</accession>
<proteinExistence type="predicted"/>
<dbReference type="SUPFAM" id="SSF46689">
    <property type="entry name" value="Homeodomain-like"/>
    <property type="match status" value="1"/>
</dbReference>
<dbReference type="InterPro" id="IPR050109">
    <property type="entry name" value="HTH-type_TetR-like_transc_reg"/>
</dbReference>
<dbReference type="InterPro" id="IPR011991">
    <property type="entry name" value="ArsR-like_HTH"/>
</dbReference>
<evidence type="ECO:0000313" key="4">
    <source>
        <dbReference type="EMBL" id="CAK8054361.1"/>
    </source>
</evidence>
<dbReference type="Proteomes" id="UP001314241">
    <property type="component" value="Unassembled WGS sequence"/>
</dbReference>
<dbReference type="CDD" id="cd00090">
    <property type="entry name" value="HTH_ARSR"/>
    <property type="match status" value="1"/>
</dbReference>
<dbReference type="PRINTS" id="PR00455">
    <property type="entry name" value="HTHTETR"/>
</dbReference>
<evidence type="ECO:0000256" key="2">
    <source>
        <dbReference type="PROSITE-ProRule" id="PRU00335"/>
    </source>
</evidence>
<dbReference type="EMBL" id="CAWVOH010000002">
    <property type="protein sequence ID" value="CAK8054361.1"/>
    <property type="molecule type" value="Genomic_DNA"/>
</dbReference>
<dbReference type="RefSeq" id="WP_349641914.1">
    <property type="nucleotide sequence ID" value="NZ_CAWVOH010000002.1"/>
</dbReference>
<evidence type="ECO:0000313" key="5">
    <source>
        <dbReference type="Proteomes" id="UP001314241"/>
    </source>
</evidence>
<dbReference type="InterPro" id="IPR009057">
    <property type="entry name" value="Homeodomain-like_sf"/>
</dbReference>
<dbReference type="PANTHER" id="PTHR30055:SF226">
    <property type="entry name" value="HTH-TYPE TRANSCRIPTIONAL REGULATOR PKSA"/>
    <property type="match status" value="1"/>
</dbReference>
<feature type="domain" description="HTH tetR-type" evidence="3">
    <location>
        <begin position="6"/>
        <end position="66"/>
    </location>
</feature>